<dbReference type="EMBL" id="CM023470">
    <property type="protein sequence ID" value="KAH7980150.1"/>
    <property type="molecule type" value="Genomic_DNA"/>
</dbReference>
<evidence type="ECO:0000313" key="2">
    <source>
        <dbReference type="Proteomes" id="UP000821865"/>
    </source>
</evidence>
<name>A0ACB8E0U8_DERSI</name>
<organism evidence="1 2">
    <name type="scientific">Dermacentor silvarum</name>
    <name type="common">Tick</name>
    <dbReference type="NCBI Taxonomy" id="543639"/>
    <lineage>
        <taxon>Eukaryota</taxon>
        <taxon>Metazoa</taxon>
        <taxon>Ecdysozoa</taxon>
        <taxon>Arthropoda</taxon>
        <taxon>Chelicerata</taxon>
        <taxon>Arachnida</taxon>
        <taxon>Acari</taxon>
        <taxon>Parasitiformes</taxon>
        <taxon>Ixodida</taxon>
        <taxon>Ixodoidea</taxon>
        <taxon>Ixodidae</taxon>
        <taxon>Rhipicephalinae</taxon>
        <taxon>Dermacentor</taxon>
    </lineage>
</organism>
<keyword evidence="2" id="KW-1185">Reference proteome</keyword>
<dbReference type="Proteomes" id="UP000821865">
    <property type="component" value="Chromosome 1"/>
</dbReference>
<comment type="caution">
    <text evidence="1">The sequence shown here is derived from an EMBL/GenBank/DDBJ whole genome shotgun (WGS) entry which is preliminary data.</text>
</comment>
<accession>A0ACB8E0U8</accession>
<proteinExistence type="predicted"/>
<sequence>MCGVDGCAKTYNEFESYRRHIYRVHGNYMDLDETKQEAGVEQMVLEESSVGAAASFAAHKDAISDNTEMFSSGCSSNKTEGECDADSDPAIRVTTINDLALKIKKQLCLLFFRVAEVHKLPHSTTESVFNDFKVTFLDIIRAFASVVEHRPGVSWNRVVQVTRW</sequence>
<evidence type="ECO:0000313" key="1">
    <source>
        <dbReference type="EMBL" id="KAH7980150.1"/>
    </source>
</evidence>
<gene>
    <name evidence="1" type="ORF">HPB49_013447</name>
</gene>
<protein>
    <submittedName>
        <fullName evidence="1">Uncharacterized protein</fullName>
    </submittedName>
</protein>
<reference evidence="1" key="1">
    <citation type="submission" date="2020-05" db="EMBL/GenBank/DDBJ databases">
        <title>Large-scale comparative analyses of tick genomes elucidate their genetic diversity and vector capacities.</title>
        <authorList>
            <person name="Jia N."/>
            <person name="Wang J."/>
            <person name="Shi W."/>
            <person name="Du L."/>
            <person name="Sun Y."/>
            <person name="Zhan W."/>
            <person name="Jiang J."/>
            <person name="Wang Q."/>
            <person name="Zhang B."/>
            <person name="Ji P."/>
            <person name="Sakyi L.B."/>
            <person name="Cui X."/>
            <person name="Yuan T."/>
            <person name="Jiang B."/>
            <person name="Yang W."/>
            <person name="Lam T.T.-Y."/>
            <person name="Chang Q."/>
            <person name="Ding S."/>
            <person name="Wang X."/>
            <person name="Zhu J."/>
            <person name="Ruan X."/>
            <person name="Zhao L."/>
            <person name="Wei J."/>
            <person name="Que T."/>
            <person name="Du C."/>
            <person name="Cheng J."/>
            <person name="Dai P."/>
            <person name="Han X."/>
            <person name="Huang E."/>
            <person name="Gao Y."/>
            <person name="Liu J."/>
            <person name="Shao H."/>
            <person name="Ye R."/>
            <person name="Li L."/>
            <person name="Wei W."/>
            <person name="Wang X."/>
            <person name="Wang C."/>
            <person name="Yang T."/>
            <person name="Huo Q."/>
            <person name="Li W."/>
            <person name="Guo W."/>
            <person name="Chen H."/>
            <person name="Zhou L."/>
            <person name="Ni X."/>
            <person name="Tian J."/>
            <person name="Zhou Y."/>
            <person name="Sheng Y."/>
            <person name="Liu T."/>
            <person name="Pan Y."/>
            <person name="Xia L."/>
            <person name="Li J."/>
            <person name="Zhao F."/>
            <person name="Cao W."/>
        </authorList>
    </citation>
    <scope>NUCLEOTIDE SEQUENCE</scope>
    <source>
        <strain evidence="1">Dsil-2018</strain>
    </source>
</reference>